<evidence type="ECO:0000313" key="1">
    <source>
        <dbReference type="EMBL" id="GBN47888.1"/>
    </source>
</evidence>
<comment type="caution">
    <text evidence="1">The sequence shown here is derived from an EMBL/GenBank/DDBJ whole genome shotgun (WGS) entry which is preliminary data.</text>
</comment>
<keyword evidence="2" id="KW-1185">Reference proteome</keyword>
<dbReference type="EMBL" id="BGPR01010765">
    <property type="protein sequence ID" value="GBN47888.1"/>
    <property type="molecule type" value="Genomic_DNA"/>
</dbReference>
<name>A0A4Y2P7I1_ARAVE</name>
<dbReference type="OrthoDB" id="1906921at2759"/>
<organism evidence="1 2">
    <name type="scientific">Araneus ventricosus</name>
    <name type="common">Orbweaver spider</name>
    <name type="synonym">Epeira ventricosa</name>
    <dbReference type="NCBI Taxonomy" id="182803"/>
    <lineage>
        <taxon>Eukaryota</taxon>
        <taxon>Metazoa</taxon>
        <taxon>Ecdysozoa</taxon>
        <taxon>Arthropoda</taxon>
        <taxon>Chelicerata</taxon>
        <taxon>Arachnida</taxon>
        <taxon>Araneae</taxon>
        <taxon>Araneomorphae</taxon>
        <taxon>Entelegynae</taxon>
        <taxon>Araneoidea</taxon>
        <taxon>Araneidae</taxon>
        <taxon>Araneus</taxon>
    </lineage>
</organism>
<dbReference type="AlphaFoldDB" id="A0A4Y2P7I1"/>
<dbReference type="Proteomes" id="UP000499080">
    <property type="component" value="Unassembled WGS sequence"/>
</dbReference>
<proteinExistence type="predicted"/>
<gene>
    <name evidence="1" type="ORF">AVEN_223314_1</name>
</gene>
<protein>
    <submittedName>
        <fullName evidence="1">Uncharacterized protein</fullName>
    </submittedName>
</protein>
<sequence length="174" mass="20105">MLEVGKVQDINKSRFETEVDYYSNGINEIEAGDIRDDPCTQMRIPKISDSNTLKIFDVSKKPVRLKVLRNCHAKCFSHRDIKKLSNESSVEGSNEMDPNSKELDDTTYNKLWTMRGFGQAYHFWKESRRASSPALHAYLTYVTLPWHSIIADFSETAHCSTEKTFEYAHNEARC</sequence>
<accession>A0A4Y2P7I1</accession>
<reference evidence="1 2" key="1">
    <citation type="journal article" date="2019" name="Sci. Rep.">
        <title>Orb-weaving spider Araneus ventricosus genome elucidates the spidroin gene catalogue.</title>
        <authorList>
            <person name="Kono N."/>
            <person name="Nakamura H."/>
            <person name="Ohtoshi R."/>
            <person name="Moran D.A.P."/>
            <person name="Shinohara A."/>
            <person name="Yoshida Y."/>
            <person name="Fujiwara M."/>
            <person name="Mori M."/>
            <person name="Tomita M."/>
            <person name="Arakawa K."/>
        </authorList>
    </citation>
    <scope>NUCLEOTIDE SEQUENCE [LARGE SCALE GENOMIC DNA]</scope>
</reference>
<evidence type="ECO:0000313" key="2">
    <source>
        <dbReference type="Proteomes" id="UP000499080"/>
    </source>
</evidence>